<dbReference type="SUPFAM" id="SSF46689">
    <property type="entry name" value="Homeodomain-like"/>
    <property type="match status" value="1"/>
</dbReference>
<dbReference type="Gene3D" id="1.10.357.10">
    <property type="entry name" value="Tetracycline Repressor, domain 2"/>
    <property type="match status" value="1"/>
</dbReference>
<dbReference type="EMBL" id="SSMQ01000032">
    <property type="protein sequence ID" value="TKD03085.1"/>
    <property type="molecule type" value="Genomic_DNA"/>
</dbReference>
<sequence>MNDTARREQILQAADRLLRHYGPQKTTVADVAREAGVGVGTVYLEFTSKEAIVEELSRSRYEVVLDAMRVAAAADGRSFGERLVGALDARLRAYFTQADGGAHACDLFHCGSPAVKSASERFYQEECALLADLLRRGTEAGELDVADPDLTARVILRAYKSFTPPWIFMEERDEVVRLSAAMHAIVLGGVVARK</sequence>
<keyword evidence="7" id="KW-1185">Reference proteome</keyword>
<evidence type="ECO:0000313" key="7">
    <source>
        <dbReference type="Proteomes" id="UP000309215"/>
    </source>
</evidence>
<dbReference type="PROSITE" id="PS50977">
    <property type="entry name" value="HTH_TETR_2"/>
    <property type="match status" value="1"/>
</dbReference>
<dbReference type="RefSeq" id="WP_136932065.1">
    <property type="nucleotide sequence ID" value="NZ_SSMQ01000032.1"/>
</dbReference>
<dbReference type="AlphaFoldDB" id="A0A4U1J7E1"/>
<dbReference type="InterPro" id="IPR001647">
    <property type="entry name" value="HTH_TetR"/>
</dbReference>
<reference evidence="6 7" key="1">
    <citation type="submission" date="2019-04" db="EMBL/GenBank/DDBJ databases">
        <authorList>
            <person name="Li Y."/>
            <person name="Wang J."/>
        </authorList>
    </citation>
    <scope>NUCLEOTIDE SEQUENCE [LARGE SCALE GENOMIC DNA]</scope>
    <source>
        <strain evidence="6 7">DSM 14668</strain>
    </source>
</reference>
<dbReference type="Proteomes" id="UP000309215">
    <property type="component" value="Unassembled WGS sequence"/>
</dbReference>
<evidence type="ECO:0000256" key="1">
    <source>
        <dbReference type="ARBA" id="ARBA00023015"/>
    </source>
</evidence>
<dbReference type="GO" id="GO:0003700">
    <property type="term" value="F:DNA-binding transcription factor activity"/>
    <property type="evidence" value="ECO:0007669"/>
    <property type="project" value="TreeGrafter"/>
</dbReference>
<evidence type="ECO:0000256" key="2">
    <source>
        <dbReference type="ARBA" id="ARBA00023125"/>
    </source>
</evidence>
<evidence type="ECO:0000313" key="6">
    <source>
        <dbReference type="EMBL" id="TKD03085.1"/>
    </source>
</evidence>
<protein>
    <submittedName>
        <fullName evidence="6">TetR/AcrR family transcriptional regulator</fullName>
    </submittedName>
</protein>
<evidence type="ECO:0000259" key="5">
    <source>
        <dbReference type="PROSITE" id="PS50977"/>
    </source>
</evidence>
<accession>A0A4U1J7E1</accession>
<organism evidence="6 7">
    <name type="scientific">Polyangium fumosum</name>
    <dbReference type="NCBI Taxonomy" id="889272"/>
    <lineage>
        <taxon>Bacteria</taxon>
        <taxon>Pseudomonadati</taxon>
        <taxon>Myxococcota</taxon>
        <taxon>Polyangia</taxon>
        <taxon>Polyangiales</taxon>
        <taxon>Polyangiaceae</taxon>
        <taxon>Polyangium</taxon>
    </lineage>
</organism>
<dbReference type="PRINTS" id="PR00455">
    <property type="entry name" value="HTHTETR"/>
</dbReference>
<evidence type="ECO:0000256" key="3">
    <source>
        <dbReference type="ARBA" id="ARBA00023163"/>
    </source>
</evidence>
<dbReference type="Pfam" id="PF00440">
    <property type="entry name" value="TetR_N"/>
    <property type="match status" value="1"/>
</dbReference>
<dbReference type="InterPro" id="IPR036271">
    <property type="entry name" value="Tet_transcr_reg_TetR-rel_C_sf"/>
</dbReference>
<dbReference type="InterPro" id="IPR050109">
    <property type="entry name" value="HTH-type_TetR-like_transc_reg"/>
</dbReference>
<dbReference type="OrthoDB" id="5431414at2"/>
<keyword evidence="3" id="KW-0804">Transcription</keyword>
<feature type="DNA-binding region" description="H-T-H motif" evidence="4">
    <location>
        <begin position="27"/>
        <end position="46"/>
    </location>
</feature>
<dbReference type="PANTHER" id="PTHR30055:SF234">
    <property type="entry name" value="HTH-TYPE TRANSCRIPTIONAL REGULATOR BETI"/>
    <property type="match status" value="1"/>
</dbReference>
<dbReference type="SUPFAM" id="SSF48498">
    <property type="entry name" value="Tetracyclin repressor-like, C-terminal domain"/>
    <property type="match status" value="1"/>
</dbReference>
<proteinExistence type="predicted"/>
<dbReference type="PANTHER" id="PTHR30055">
    <property type="entry name" value="HTH-TYPE TRANSCRIPTIONAL REGULATOR RUTR"/>
    <property type="match status" value="1"/>
</dbReference>
<comment type="caution">
    <text evidence="6">The sequence shown here is derived from an EMBL/GenBank/DDBJ whole genome shotgun (WGS) entry which is preliminary data.</text>
</comment>
<dbReference type="GO" id="GO:0000976">
    <property type="term" value="F:transcription cis-regulatory region binding"/>
    <property type="evidence" value="ECO:0007669"/>
    <property type="project" value="TreeGrafter"/>
</dbReference>
<feature type="domain" description="HTH tetR-type" evidence="5">
    <location>
        <begin position="4"/>
        <end position="64"/>
    </location>
</feature>
<gene>
    <name evidence="6" type="ORF">E8A74_27550</name>
</gene>
<dbReference type="InterPro" id="IPR009057">
    <property type="entry name" value="Homeodomain-like_sf"/>
</dbReference>
<name>A0A4U1J7E1_9BACT</name>
<evidence type="ECO:0000256" key="4">
    <source>
        <dbReference type="PROSITE-ProRule" id="PRU00335"/>
    </source>
</evidence>
<dbReference type="Gene3D" id="1.10.10.60">
    <property type="entry name" value="Homeodomain-like"/>
    <property type="match status" value="1"/>
</dbReference>
<keyword evidence="2 4" id="KW-0238">DNA-binding</keyword>
<keyword evidence="1" id="KW-0805">Transcription regulation</keyword>